<dbReference type="AlphaFoldDB" id="A0A4D6M361"/>
<sequence>MGNKEPSSSQFHCRITVAKLCKFRPSDSFSPKRELQGFIQGLGSSNSLRRPRLELSEIASMTRSGEKSSPKRDVVVKSLLNAHSGEVGRLKQG</sequence>
<evidence type="ECO:0000313" key="1">
    <source>
        <dbReference type="EMBL" id="QCD94494.1"/>
    </source>
</evidence>
<name>A0A4D6M361_VIGUN</name>
<accession>A0A4D6M361</accession>
<dbReference type="EMBL" id="CP039349">
    <property type="protein sequence ID" value="QCD94494.1"/>
    <property type="molecule type" value="Genomic_DNA"/>
</dbReference>
<dbReference type="Proteomes" id="UP000501690">
    <property type="component" value="Linkage Group LG5"/>
</dbReference>
<proteinExistence type="predicted"/>
<keyword evidence="2" id="KW-1185">Reference proteome</keyword>
<organism evidence="1 2">
    <name type="scientific">Vigna unguiculata</name>
    <name type="common">Cowpea</name>
    <dbReference type="NCBI Taxonomy" id="3917"/>
    <lineage>
        <taxon>Eukaryota</taxon>
        <taxon>Viridiplantae</taxon>
        <taxon>Streptophyta</taxon>
        <taxon>Embryophyta</taxon>
        <taxon>Tracheophyta</taxon>
        <taxon>Spermatophyta</taxon>
        <taxon>Magnoliopsida</taxon>
        <taxon>eudicotyledons</taxon>
        <taxon>Gunneridae</taxon>
        <taxon>Pentapetalae</taxon>
        <taxon>rosids</taxon>
        <taxon>fabids</taxon>
        <taxon>Fabales</taxon>
        <taxon>Fabaceae</taxon>
        <taxon>Papilionoideae</taxon>
        <taxon>50 kb inversion clade</taxon>
        <taxon>NPAAA clade</taxon>
        <taxon>indigoferoid/millettioid clade</taxon>
        <taxon>Phaseoleae</taxon>
        <taxon>Vigna</taxon>
    </lineage>
</organism>
<gene>
    <name evidence="1" type="ORF">DEO72_LG5g2578</name>
</gene>
<evidence type="ECO:0000313" key="2">
    <source>
        <dbReference type="Proteomes" id="UP000501690"/>
    </source>
</evidence>
<protein>
    <submittedName>
        <fullName evidence="1">Uncharacterized protein</fullName>
    </submittedName>
</protein>
<reference evidence="1 2" key="1">
    <citation type="submission" date="2019-04" db="EMBL/GenBank/DDBJ databases">
        <title>An improved genome assembly and genetic linkage map for asparagus bean, Vigna unguiculata ssp. sesquipedialis.</title>
        <authorList>
            <person name="Xia Q."/>
            <person name="Zhang R."/>
            <person name="Dong Y."/>
        </authorList>
    </citation>
    <scope>NUCLEOTIDE SEQUENCE [LARGE SCALE GENOMIC DNA]</scope>
    <source>
        <tissue evidence="1">Leaf</tissue>
    </source>
</reference>